<dbReference type="PROSITE" id="PS51257">
    <property type="entry name" value="PROKAR_LIPOPROTEIN"/>
    <property type="match status" value="1"/>
</dbReference>
<gene>
    <name evidence="5" type="ORF">JOF56_009339</name>
</gene>
<dbReference type="Proteomes" id="UP001519332">
    <property type="component" value="Unassembled WGS sequence"/>
</dbReference>
<organism evidence="5 6">
    <name type="scientific">Kibdelosporangium banguiense</name>
    <dbReference type="NCBI Taxonomy" id="1365924"/>
    <lineage>
        <taxon>Bacteria</taxon>
        <taxon>Bacillati</taxon>
        <taxon>Actinomycetota</taxon>
        <taxon>Actinomycetes</taxon>
        <taxon>Pseudonocardiales</taxon>
        <taxon>Pseudonocardiaceae</taxon>
        <taxon>Kibdelosporangium</taxon>
    </lineage>
</organism>
<evidence type="ECO:0000256" key="1">
    <source>
        <dbReference type="ARBA" id="ARBA00022723"/>
    </source>
</evidence>
<evidence type="ECO:0000313" key="6">
    <source>
        <dbReference type="Proteomes" id="UP001519332"/>
    </source>
</evidence>
<feature type="region of interest" description="Disordered" evidence="3">
    <location>
        <begin position="254"/>
        <end position="280"/>
    </location>
</feature>
<evidence type="ECO:0000313" key="5">
    <source>
        <dbReference type="EMBL" id="MBP2328954.1"/>
    </source>
</evidence>
<reference evidence="5 6" key="1">
    <citation type="submission" date="2021-03" db="EMBL/GenBank/DDBJ databases">
        <title>Sequencing the genomes of 1000 actinobacteria strains.</title>
        <authorList>
            <person name="Klenk H.-P."/>
        </authorList>
    </citation>
    <scope>NUCLEOTIDE SEQUENCE [LARGE SCALE GENOMIC DNA]</scope>
    <source>
        <strain evidence="5 6">DSM 46670</strain>
    </source>
</reference>
<dbReference type="InterPro" id="IPR011330">
    <property type="entry name" value="Glyco_hydro/deAcase_b/a-brl"/>
</dbReference>
<evidence type="ECO:0000259" key="4">
    <source>
        <dbReference type="PROSITE" id="PS51677"/>
    </source>
</evidence>
<sequence length="486" mass="51478">MKAGLIGTTTVVATLLLSSCTGPQPGSAEPSKPSHPNEIRTVTPTWISGLQVVSNHSESASCPWATAYPAIPGADALTATLRDKMPSRPDEQAADPETGCPSGETPEINISFRFLAAAGDVVGVELTTVDYSSAGDGTTIATYWFDTRSKKSLPATALLADNAGDDFVTAVVKALSGHEGVDPGNLKAALVPEFRASTLTDLAFTEGGDLVARFDQGAVAAVPAGRQQAVIPRVQAEPLLSDLGRRAQQQALRPGNRLDLDGAAPTTPRPPAPAPQPSTVDCQRVRCVALTFDDGPGPDTGKLLDTLARFGAHATFFVVGQNATYHGDLLRREAAEGHEIGNHSWSHPDLRKLTADQVRDQLDRTDQAIADATGRKPTLIRPPYGAINDTVRGAVERPMALWSLDTLDWKFRDSTKVTQTVLDTVKPGDIVLLHDNHPTSVAAVPAILSGLKDLGYQFVTVSQLFGSTQLTPGKTYGDNEKAFGRN</sequence>
<keyword evidence="2" id="KW-0378">Hydrolase</keyword>
<dbReference type="SUPFAM" id="SSF88713">
    <property type="entry name" value="Glycoside hydrolase/deacetylase"/>
    <property type="match status" value="1"/>
</dbReference>
<protein>
    <submittedName>
        <fullName evidence="5">Peptidoglycan/xylan/chitin deacetylase (PgdA/CDA1 family)</fullName>
    </submittedName>
</protein>
<dbReference type="PROSITE" id="PS51677">
    <property type="entry name" value="NODB"/>
    <property type="match status" value="1"/>
</dbReference>
<feature type="compositionally biased region" description="Pro residues" evidence="3">
    <location>
        <begin position="267"/>
        <end position="276"/>
    </location>
</feature>
<dbReference type="InterPro" id="IPR050248">
    <property type="entry name" value="Polysacc_deacetylase_ArnD"/>
</dbReference>
<dbReference type="CDD" id="cd10954">
    <property type="entry name" value="CE4_CtAXE_like"/>
    <property type="match status" value="1"/>
</dbReference>
<feature type="domain" description="NodB homology" evidence="4">
    <location>
        <begin position="286"/>
        <end position="459"/>
    </location>
</feature>
<name>A0ABS4TX39_9PSEU</name>
<dbReference type="Gene3D" id="3.20.20.370">
    <property type="entry name" value="Glycoside hydrolase/deacetylase"/>
    <property type="match status" value="1"/>
</dbReference>
<evidence type="ECO:0000256" key="3">
    <source>
        <dbReference type="SAM" id="MobiDB-lite"/>
    </source>
</evidence>
<dbReference type="PANTHER" id="PTHR10587:SF133">
    <property type="entry name" value="CHITIN DEACETYLASE 1-RELATED"/>
    <property type="match status" value="1"/>
</dbReference>
<dbReference type="PANTHER" id="PTHR10587">
    <property type="entry name" value="GLYCOSYL TRANSFERASE-RELATED"/>
    <property type="match status" value="1"/>
</dbReference>
<dbReference type="Pfam" id="PF01522">
    <property type="entry name" value="Polysacc_deac_1"/>
    <property type="match status" value="1"/>
</dbReference>
<accession>A0ABS4TX39</accession>
<evidence type="ECO:0000256" key="2">
    <source>
        <dbReference type="ARBA" id="ARBA00022801"/>
    </source>
</evidence>
<dbReference type="InterPro" id="IPR002509">
    <property type="entry name" value="NODB_dom"/>
</dbReference>
<proteinExistence type="predicted"/>
<keyword evidence="6" id="KW-1185">Reference proteome</keyword>
<dbReference type="RefSeq" id="WP_209645846.1">
    <property type="nucleotide sequence ID" value="NZ_JAGINW010000001.1"/>
</dbReference>
<comment type="caution">
    <text evidence="5">The sequence shown here is derived from an EMBL/GenBank/DDBJ whole genome shotgun (WGS) entry which is preliminary data.</text>
</comment>
<dbReference type="EMBL" id="JAGINW010000001">
    <property type="protein sequence ID" value="MBP2328954.1"/>
    <property type="molecule type" value="Genomic_DNA"/>
</dbReference>
<keyword evidence="1" id="KW-0479">Metal-binding</keyword>